<protein>
    <submittedName>
        <fullName evidence="1">Uncharacterized protein</fullName>
    </submittedName>
</protein>
<sequence>MMGYITSLSCSQFLRLATDSIYAPNFVIFLSQQSQSCYL</sequence>
<dbReference type="AlphaFoldDB" id="A0A0A9CJE9"/>
<name>A0A0A9CJE9_ARUDO</name>
<reference evidence="1" key="1">
    <citation type="submission" date="2014-09" db="EMBL/GenBank/DDBJ databases">
        <authorList>
            <person name="Magalhaes I.L.F."/>
            <person name="Oliveira U."/>
            <person name="Santos F.R."/>
            <person name="Vidigal T.H.D.A."/>
            <person name="Brescovit A.D."/>
            <person name="Santos A.J."/>
        </authorList>
    </citation>
    <scope>NUCLEOTIDE SEQUENCE</scope>
    <source>
        <tissue evidence="1">Shoot tissue taken approximately 20 cm above the soil surface</tissue>
    </source>
</reference>
<evidence type="ECO:0000313" key="1">
    <source>
        <dbReference type="EMBL" id="JAD71612.1"/>
    </source>
</evidence>
<reference evidence="1" key="2">
    <citation type="journal article" date="2015" name="Data Brief">
        <title>Shoot transcriptome of the giant reed, Arundo donax.</title>
        <authorList>
            <person name="Barrero R.A."/>
            <person name="Guerrero F.D."/>
            <person name="Moolhuijzen P."/>
            <person name="Goolsby J.A."/>
            <person name="Tidwell J."/>
            <person name="Bellgard S.E."/>
            <person name="Bellgard M.I."/>
        </authorList>
    </citation>
    <scope>NUCLEOTIDE SEQUENCE</scope>
    <source>
        <tissue evidence="1">Shoot tissue taken approximately 20 cm above the soil surface</tissue>
    </source>
</reference>
<organism evidence="1">
    <name type="scientific">Arundo donax</name>
    <name type="common">Giant reed</name>
    <name type="synonym">Donax arundinaceus</name>
    <dbReference type="NCBI Taxonomy" id="35708"/>
    <lineage>
        <taxon>Eukaryota</taxon>
        <taxon>Viridiplantae</taxon>
        <taxon>Streptophyta</taxon>
        <taxon>Embryophyta</taxon>
        <taxon>Tracheophyta</taxon>
        <taxon>Spermatophyta</taxon>
        <taxon>Magnoliopsida</taxon>
        <taxon>Liliopsida</taxon>
        <taxon>Poales</taxon>
        <taxon>Poaceae</taxon>
        <taxon>PACMAD clade</taxon>
        <taxon>Arundinoideae</taxon>
        <taxon>Arundineae</taxon>
        <taxon>Arundo</taxon>
    </lineage>
</organism>
<dbReference type="EMBL" id="GBRH01226283">
    <property type="protein sequence ID" value="JAD71612.1"/>
    <property type="molecule type" value="Transcribed_RNA"/>
</dbReference>
<accession>A0A0A9CJE9</accession>
<proteinExistence type="predicted"/>